<keyword evidence="2" id="KW-1185">Reference proteome</keyword>
<evidence type="ECO:0000313" key="1">
    <source>
        <dbReference type="EMBL" id="MEC3877955.1"/>
    </source>
</evidence>
<sequence>MGNIRLSYSDANGDGIVTGDIVIENCQTFPDGSMACNNYITPGEAEGVNNYYPFGLMHNAQYY</sequence>
<dbReference type="EMBL" id="JAYLAA010000078">
    <property type="protein sequence ID" value="MEC3877955.1"/>
    <property type="molecule type" value="Genomic_DNA"/>
</dbReference>
<comment type="caution">
    <text evidence="1">The sequence shown here is derived from an EMBL/GenBank/DDBJ whole genome shotgun (WGS) entry which is preliminary data.</text>
</comment>
<reference evidence="1 2" key="1">
    <citation type="submission" date="2024-01" db="EMBL/GenBank/DDBJ databases">
        <title>Chryseobacterium sp. T9W2-O.</title>
        <authorList>
            <person name="Maltman C."/>
        </authorList>
    </citation>
    <scope>NUCLEOTIDE SEQUENCE [LARGE SCALE GENOMIC DNA]</scope>
    <source>
        <strain evidence="1 2">T9W2-O</strain>
    </source>
</reference>
<dbReference type="RefSeq" id="WP_326322594.1">
    <property type="nucleotide sequence ID" value="NZ_JAYLAA010000078.1"/>
</dbReference>
<proteinExistence type="predicted"/>
<protein>
    <submittedName>
        <fullName evidence="1">Uncharacterized protein</fullName>
    </submittedName>
</protein>
<gene>
    <name evidence="1" type="ORF">SOP96_19780</name>
</gene>
<organism evidence="1 2">
    <name type="scientific">Chryseobacterium salviniae</name>
    <dbReference type="NCBI Taxonomy" id="3101750"/>
    <lineage>
        <taxon>Bacteria</taxon>
        <taxon>Pseudomonadati</taxon>
        <taxon>Bacteroidota</taxon>
        <taxon>Flavobacteriia</taxon>
        <taxon>Flavobacteriales</taxon>
        <taxon>Weeksellaceae</taxon>
        <taxon>Chryseobacterium group</taxon>
        <taxon>Chryseobacterium</taxon>
    </lineage>
</organism>
<evidence type="ECO:0000313" key="2">
    <source>
        <dbReference type="Proteomes" id="UP001348397"/>
    </source>
</evidence>
<feature type="non-terminal residue" evidence="1">
    <location>
        <position position="63"/>
    </location>
</feature>
<dbReference type="Proteomes" id="UP001348397">
    <property type="component" value="Unassembled WGS sequence"/>
</dbReference>
<name>A0ABU6HY32_9FLAO</name>
<accession>A0ABU6HY32</accession>